<evidence type="ECO:0000313" key="2">
    <source>
        <dbReference type="Proteomes" id="UP000318741"/>
    </source>
</evidence>
<dbReference type="KEGG" id="acaf:CA12_08280"/>
<sequence>MAPVRIPPAPRRPIAAPCAALCLLLGAGLLGLTGCSAVAVRAPDAPAPSKVMLTANYDAAWETTVSTLHRFGFRTAEENKLDGTIETAWVVGSGLGEPWRDDSVGFANRLEDTLQSTRRRVVATVRPVAGEFGPEAYEVTIRAFKELEDVRGVVANTTGGATFQAREPIDRELQAVHGQFGPIQWVPLGRDPALENEIVAALGKK</sequence>
<accession>A0A517P5U6</accession>
<evidence type="ECO:0000313" key="1">
    <source>
        <dbReference type="EMBL" id="QDT14749.1"/>
    </source>
</evidence>
<keyword evidence="2" id="KW-1185">Reference proteome</keyword>
<dbReference type="Proteomes" id="UP000318741">
    <property type="component" value="Chromosome"/>
</dbReference>
<dbReference type="PROSITE" id="PS51257">
    <property type="entry name" value="PROKAR_LIPOPROTEIN"/>
    <property type="match status" value="1"/>
</dbReference>
<name>A0A517P5U6_9PLAN</name>
<protein>
    <submittedName>
        <fullName evidence="1">Uncharacterized protein</fullName>
    </submittedName>
</protein>
<organism evidence="1 2">
    <name type="scientific">Alienimonas californiensis</name>
    <dbReference type="NCBI Taxonomy" id="2527989"/>
    <lineage>
        <taxon>Bacteria</taxon>
        <taxon>Pseudomonadati</taxon>
        <taxon>Planctomycetota</taxon>
        <taxon>Planctomycetia</taxon>
        <taxon>Planctomycetales</taxon>
        <taxon>Planctomycetaceae</taxon>
        <taxon>Alienimonas</taxon>
    </lineage>
</organism>
<proteinExistence type="predicted"/>
<dbReference type="EMBL" id="CP036265">
    <property type="protein sequence ID" value="QDT14749.1"/>
    <property type="molecule type" value="Genomic_DNA"/>
</dbReference>
<gene>
    <name evidence="1" type="ORF">CA12_08280</name>
</gene>
<dbReference type="AlphaFoldDB" id="A0A517P5U6"/>
<reference evidence="1 2" key="1">
    <citation type="submission" date="2019-02" db="EMBL/GenBank/DDBJ databases">
        <title>Deep-cultivation of Planctomycetes and their phenomic and genomic characterization uncovers novel biology.</title>
        <authorList>
            <person name="Wiegand S."/>
            <person name="Jogler M."/>
            <person name="Boedeker C."/>
            <person name="Pinto D."/>
            <person name="Vollmers J."/>
            <person name="Rivas-Marin E."/>
            <person name="Kohn T."/>
            <person name="Peeters S.H."/>
            <person name="Heuer A."/>
            <person name="Rast P."/>
            <person name="Oberbeckmann S."/>
            <person name="Bunk B."/>
            <person name="Jeske O."/>
            <person name="Meyerdierks A."/>
            <person name="Storesund J.E."/>
            <person name="Kallscheuer N."/>
            <person name="Luecker S."/>
            <person name="Lage O.M."/>
            <person name="Pohl T."/>
            <person name="Merkel B.J."/>
            <person name="Hornburger P."/>
            <person name="Mueller R.-W."/>
            <person name="Bruemmer F."/>
            <person name="Labrenz M."/>
            <person name="Spormann A.M."/>
            <person name="Op den Camp H."/>
            <person name="Overmann J."/>
            <person name="Amann R."/>
            <person name="Jetten M.S.M."/>
            <person name="Mascher T."/>
            <person name="Medema M.H."/>
            <person name="Devos D.P."/>
            <person name="Kaster A.-K."/>
            <person name="Ovreas L."/>
            <person name="Rohde M."/>
            <person name="Galperin M.Y."/>
            <person name="Jogler C."/>
        </authorList>
    </citation>
    <scope>NUCLEOTIDE SEQUENCE [LARGE SCALE GENOMIC DNA]</scope>
    <source>
        <strain evidence="1 2">CA12</strain>
    </source>
</reference>